<feature type="compositionally biased region" description="Polar residues" evidence="1">
    <location>
        <begin position="90"/>
        <end position="100"/>
    </location>
</feature>
<keyword evidence="2" id="KW-0472">Membrane</keyword>
<protein>
    <recommendedName>
        <fullName evidence="5">Secreted protein</fullName>
    </recommendedName>
</protein>
<organism evidence="3 4">
    <name type="scientific">Characodon lateralis</name>
    <dbReference type="NCBI Taxonomy" id="208331"/>
    <lineage>
        <taxon>Eukaryota</taxon>
        <taxon>Metazoa</taxon>
        <taxon>Chordata</taxon>
        <taxon>Craniata</taxon>
        <taxon>Vertebrata</taxon>
        <taxon>Euteleostomi</taxon>
        <taxon>Actinopterygii</taxon>
        <taxon>Neopterygii</taxon>
        <taxon>Teleostei</taxon>
        <taxon>Neoteleostei</taxon>
        <taxon>Acanthomorphata</taxon>
        <taxon>Ovalentaria</taxon>
        <taxon>Atherinomorphae</taxon>
        <taxon>Cyprinodontiformes</taxon>
        <taxon>Goodeidae</taxon>
        <taxon>Characodon</taxon>
    </lineage>
</organism>
<proteinExistence type="predicted"/>
<accession>A0ABU7DZH8</accession>
<evidence type="ECO:0000256" key="2">
    <source>
        <dbReference type="SAM" id="Phobius"/>
    </source>
</evidence>
<dbReference type="Proteomes" id="UP001352852">
    <property type="component" value="Unassembled WGS sequence"/>
</dbReference>
<name>A0ABU7DZH8_9TELE</name>
<sequence>MQQRVRFSNLFVFYSRLIVLDLVAGAAVSAAIPRLPFPIVPPEFPRLSPGPPPCGKCLEYLPREASRGHLEQIPEPPQPTPLDVEKQRTYSELLSSSSPG</sequence>
<feature type="region of interest" description="Disordered" evidence="1">
    <location>
        <begin position="68"/>
        <end position="100"/>
    </location>
</feature>
<keyword evidence="2" id="KW-0812">Transmembrane</keyword>
<dbReference type="EMBL" id="JAHUTJ010041417">
    <property type="protein sequence ID" value="MED6280130.1"/>
    <property type="molecule type" value="Genomic_DNA"/>
</dbReference>
<evidence type="ECO:0000313" key="4">
    <source>
        <dbReference type="Proteomes" id="UP001352852"/>
    </source>
</evidence>
<keyword evidence="4" id="KW-1185">Reference proteome</keyword>
<feature type="transmembrane region" description="Helical" evidence="2">
    <location>
        <begin position="12"/>
        <end position="32"/>
    </location>
</feature>
<reference evidence="3 4" key="1">
    <citation type="submission" date="2021-06" db="EMBL/GenBank/DDBJ databases">
        <authorList>
            <person name="Palmer J.M."/>
        </authorList>
    </citation>
    <scope>NUCLEOTIDE SEQUENCE [LARGE SCALE GENOMIC DNA]</scope>
    <source>
        <strain evidence="3 4">CL_MEX2019</strain>
        <tissue evidence="3">Muscle</tissue>
    </source>
</reference>
<comment type="caution">
    <text evidence="3">The sequence shown here is derived from an EMBL/GenBank/DDBJ whole genome shotgun (WGS) entry which is preliminary data.</text>
</comment>
<evidence type="ECO:0008006" key="5">
    <source>
        <dbReference type="Google" id="ProtNLM"/>
    </source>
</evidence>
<keyword evidence="2" id="KW-1133">Transmembrane helix</keyword>
<gene>
    <name evidence="3" type="ORF">CHARACLAT_007697</name>
</gene>
<evidence type="ECO:0000313" key="3">
    <source>
        <dbReference type="EMBL" id="MED6280130.1"/>
    </source>
</evidence>
<evidence type="ECO:0000256" key="1">
    <source>
        <dbReference type="SAM" id="MobiDB-lite"/>
    </source>
</evidence>